<dbReference type="EMBL" id="MZGS01000036">
    <property type="protein sequence ID" value="PWB84685.1"/>
    <property type="molecule type" value="Genomic_DNA"/>
</dbReference>
<keyword evidence="2" id="KW-1185">Reference proteome</keyword>
<accession>A0A315XJH1</accession>
<gene>
    <name evidence="1" type="ORF">MBBTH_21620</name>
</gene>
<protein>
    <submittedName>
        <fullName evidence="1">Uncharacterized protein</fullName>
    </submittedName>
</protein>
<dbReference type="AlphaFoldDB" id="A0A315XJH1"/>
<organism evidence="1 2">
    <name type="scientific">Methanobrevibacter thaueri</name>
    <dbReference type="NCBI Taxonomy" id="190975"/>
    <lineage>
        <taxon>Archaea</taxon>
        <taxon>Methanobacteriati</taxon>
        <taxon>Methanobacteriota</taxon>
        <taxon>Methanomada group</taxon>
        <taxon>Methanobacteria</taxon>
        <taxon>Methanobacteriales</taxon>
        <taxon>Methanobacteriaceae</taxon>
        <taxon>Methanobrevibacter</taxon>
    </lineage>
</organism>
<dbReference type="Proteomes" id="UP000251717">
    <property type="component" value="Unassembled WGS sequence"/>
</dbReference>
<comment type="caution">
    <text evidence="1">The sequence shown here is derived from an EMBL/GenBank/DDBJ whole genome shotgun (WGS) entry which is preliminary data.</text>
</comment>
<evidence type="ECO:0000313" key="2">
    <source>
        <dbReference type="Proteomes" id="UP000251717"/>
    </source>
</evidence>
<evidence type="ECO:0000313" key="1">
    <source>
        <dbReference type="EMBL" id="PWB84685.1"/>
    </source>
</evidence>
<name>A0A315XJH1_9EURY</name>
<sequence>MSSVLTNRQANNQYGHTIIDVNSVVVSANFNNHFTTGYISHSHSNGHILTNSNIHNRNNNTINHSIMFYNFKYCTVESCIIVISFNRSCNNSVITNNISIKGVVTVCIRSVDHTINSNNNRS</sequence>
<proteinExistence type="predicted"/>
<reference evidence="1 2" key="1">
    <citation type="submission" date="2017-03" db="EMBL/GenBank/DDBJ databases">
        <title>Genome sequence of Methanobrevibacter thaueri.</title>
        <authorList>
            <person name="Poehlein A."/>
            <person name="Seedorf H."/>
            <person name="Daniel R."/>
        </authorList>
    </citation>
    <scope>NUCLEOTIDE SEQUENCE [LARGE SCALE GENOMIC DNA]</scope>
    <source>
        <strain evidence="1 2">DSM 11995</strain>
    </source>
</reference>